<evidence type="ECO:0000256" key="7">
    <source>
        <dbReference type="ARBA" id="ARBA00023125"/>
    </source>
</evidence>
<dbReference type="Gene3D" id="1.20.120.920">
    <property type="entry name" value="CRISPR-associated endonuclease Cas1, C-terminal domain"/>
    <property type="match status" value="1"/>
</dbReference>
<feature type="binding site" evidence="9">
    <location>
        <position position="222"/>
    </location>
    <ligand>
        <name>Mn(2+)</name>
        <dbReference type="ChEBI" id="CHEBI:29035"/>
    </ligand>
</feature>
<evidence type="ECO:0000256" key="9">
    <source>
        <dbReference type="HAMAP-Rule" id="MF_01470"/>
    </source>
</evidence>
<comment type="function">
    <text evidence="9">CRISPR (clustered regularly interspaced short palindromic repeat), is an adaptive immune system that provides protection against mobile genetic elements (viruses, transposable elements and conjugative plasmids). CRISPR clusters contain spacers, sequences complementary to antecedent mobile elements, and target invading nucleic acids. CRISPR clusters are transcribed and processed into CRISPR RNA (crRNA). Acts as a dsDNA endonuclease. Involved in the integration of spacer DNA into the CRISPR cassette.</text>
</comment>
<keyword evidence="5 9" id="KW-0460">Magnesium</keyword>
<keyword evidence="4 9" id="KW-0378">Hydrolase</keyword>
<keyword evidence="8 9" id="KW-0464">Manganese</keyword>
<dbReference type="EMBL" id="CP003651">
    <property type="protein sequence ID" value="AFL96156.1"/>
    <property type="molecule type" value="Genomic_DNA"/>
</dbReference>
<dbReference type="RefSeq" id="WP_014789786.1">
    <property type="nucleotide sequence ID" value="NC_018015.1"/>
</dbReference>
<protein>
    <recommendedName>
        <fullName evidence="9">CRISPR-associated endonuclease Cas1</fullName>
        <ecNumber evidence="9">3.1.-.-</ecNumber>
    </recommendedName>
</protein>
<evidence type="ECO:0000256" key="8">
    <source>
        <dbReference type="ARBA" id="ARBA00023211"/>
    </source>
</evidence>
<dbReference type="GO" id="GO:0004520">
    <property type="term" value="F:DNA endonuclease activity"/>
    <property type="evidence" value="ECO:0007669"/>
    <property type="project" value="InterPro"/>
</dbReference>
<dbReference type="STRING" id="163003.CL1_1961"/>
<keyword evidence="11" id="KW-1185">Reference proteome</keyword>
<dbReference type="GO" id="GO:0051607">
    <property type="term" value="P:defense response to virus"/>
    <property type="evidence" value="ECO:0007669"/>
    <property type="project" value="UniProtKB-UniRule"/>
</dbReference>
<dbReference type="KEGG" id="thm:CL1_1961"/>
<keyword evidence="2 9" id="KW-0479">Metal-binding</keyword>
<keyword evidence="6 9" id="KW-0051">Antiviral defense</keyword>
<keyword evidence="3 9" id="KW-0255">Endonuclease</keyword>
<evidence type="ECO:0000256" key="2">
    <source>
        <dbReference type="ARBA" id="ARBA00022723"/>
    </source>
</evidence>
<feature type="binding site" evidence="9">
    <location>
        <position position="145"/>
    </location>
    <ligand>
        <name>Mn(2+)</name>
        <dbReference type="ChEBI" id="CHEBI:29035"/>
    </ligand>
</feature>
<dbReference type="GO" id="GO:0046872">
    <property type="term" value="F:metal ion binding"/>
    <property type="evidence" value="ECO:0007669"/>
    <property type="project" value="UniProtKB-UniRule"/>
</dbReference>
<feature type="binding site" evidence="9">
    <location>
        <position position="207"/>
    </location>
    <ligand>
        <name>Mn(2+)</name>
        <dbReference type="ChEBI" id="CHEBI:29035"/>
    </ligand>
</feature>
<dbReference type="HAMAP" id="MF_01470">
    <property type="entry name" value="Cas1"/>
    <property type="match status" value="1"/>
</dbReference>
<proteinExistence type="inferred from homology"/>
<name>I3ZWS2_THECF</name>
<dbReference type="InterPro" id="IPR002729">
    <property type="entry name" value="CRISPR-assoc_Cas1"/>
</dbReference>
<reference evidence="10 11" key="1">
    <citation type="journal article" date="2012" name="J. Bacteriol.">
        <title>Complete Genome Sequence of the Hyperthermophilic Archaeon Thermococcus sp. Strain CL1, Isolated from a Paralvinella sp. Polychaete Worm Collected from a Hydrothermal Vent.</title>
        <authorList>
            <person name="Jung J.H."/>
            <person name="Holden J.F."/>
            <person name="Seo D.H."/>
            <person name="Park K.H."/>
            <person name="Shin H."/>
            <person name="Ryu S."/>
            <person name="Lee J.H."/>
            <person name="Park C.S."/>
        </authorList>
    </citation>
    <scope>NUCLEOTIDE SEQUENCE [LARGE SCALE GENOMIC DNA]</scope>
    <source>
        <strain evidence="11">DSM 27260 / KACC 17922 / CL1</strain>
    </source>
</reference>
<keyword evidence="7 9" id="KW-0238">DNA-binding</keyword>
<evidence type="ECO:0000256" key="5">
    <source>
        <dbReference type="ARBA" id="ARBA00022842"/>
    </source>
</evidence>
<dbReference type="InterPro" id="IPR042211">
    <property type="entry name" value="CRISPR-assoc_Cas1_N"/>
</dbReference>
<dbReference type="PANTHER" id="PTHR43219:SF2">
    <property type="entry name" value="CRISPR-ASSOCIATED ENDONUCLEASE CAS1"/>
    <property type="match status" value="1"/>
</dbReference>
<organism evidence="10 11">
    <name type="scientific">Thermococcus cleftensis (strain DSM 27260 / KACC 17922 / CL1)</name>
    <dbReference type="NCBI Taxonomy" id="163003"/>
    <lineage>
        <taxon>Archaea</taxon>
        <taxon>Methanobacteriati</taxon>
        <taxon>Methanobacteriota</taxon>
        <taxon>Thermococci</taxon>
        <taxon>Thermococcales</taxon>
        <taxon>Thermococcaceae</taxon>
        <taxon>Thermococcus</taxon>
    </lineage>
</organism>
<dbReference type="Pfam" id="PF01867">
    <property type="entry name" value="Cas_Cas1"/>
    <property type="match status" value="1"/>
</dbReference>
<dbReference type="GO" id="GO:0003677">
    <property type="term" value="F:DNA binding"/>
    <property type="evidence" value="ECO:0007669"/>
    <property type="project" value="UniProtKB-KW"/>
</dbReference>
<accession>I3ZWS2</accession>
<gene>
    <name evidence="9" type="primary">cas1</name>
    <name evidence="10" type="ORF">CL1_1961</name>
</gene>
<dbReference type="GeneID" id="13037271"/>
<evidence type="ECO:0000256" key="1">
    <source>
        <dbReference type="ARBA" id="ARBA00022722"/>
    </source>
</evidence>
<dbReference type="AlphaFoldDB" id="I3ZWS2"/>
<dbReference type="GO" id="GO:0016787">
    <property type="term" value="F:hydrolase activity"/>
    <property type="evidence" value="ECO:0007669"/>
    <property type="project" value="UniProtKB-KW"/>
</dbReference>
<comment type="similarity">
    <text evidence="9">Belongs to the CRISPR-associated endonuclease Cas1 family.</text>
</comment>
<dbReference type="Proteomes" id="UP000006064">
    <property type="component" value="Chromosome"/>
</dbReference>
<evidence type="ECO:0000256" key="3">
    <source>
        <dbReference type="ARBA" id="ARBA00022759"/>
    </source>
</evidence>
<comment type="cofactor">
    <cofactor evidence="9">
        <name>Mg(2+)</name>
        <dbReference type="ChEBI" id="CHEBI:18420"/>
    </cofactor>
    <cofactor evidence="9">
        <name>Mn(2+)</name>
        <dbReference type="ChEBI" id="CHEBI:29035"/>
    </cofactor>
</comment>
<dbReference type="HOGENOM" id="CLU_052779_2_0_2"/>
<evidence type="ECO:0000256" key="6">
    <source>
        <dbReference type="ARBA" id="ARBA00023118"/>
    </source>
</evidence>
<evidence type="ECO:0000313" key="11">
    <source>
        <dbReference type="Proteomes" id="UP000006064"/>
    </source>
</evidence>
<evidence type="ECO:0000256" key="4">
    <source>
        <dbReference type="ARBA" id="ARBA00022801"/>
    </source>
</evidence>
<comment type="subunit">
    <text evidence="9">Homodimer, forms a heterotetramer with a Cas2 homodimer.</text>
</comment>
<keyword evidence="1 9" id="KW-0540">Nuclease</keyword>
<dbReference type="NCBIfam" id="TIGR00287">
    <property type="entry name" value="cas1"/>
    <property type="match status" value="1"/>
</dbReference>
<dbReference type="InterPro" id="IPR019858">
    <property type="entry name" value="CRISPR-assoc_Cas1_HMARI/TNEAP"/>
</dbReference>
<dbReference type="PANTHER" id="PTHR43219">
    <property type="entry name" value="CRISPR-ASSOCIATED ENDONUCLEASE CAS1"/>
    <property type="match status" value="1"/>
</dbReference>
<dbReference type="GO" id="GO:0043571">
    <property type="term" value="P:maintenance of CRISPR repeat elements"/>
    <property type="evidence" value="ECO:0007669"/>
    <property type="project" value="UniProtKB-UniRule"/>
</dbReference>
<dbReference type="EC" id="3.1.-.-" evidence="9"/>
<evidence type="ECO:0000313" key="10">
    <source>
        <dbReference type="EMBL" id="AFL96156.1"/>
    </source>
</evidence>
<dbReference type="InterPro" id="IPR042206">
    <property type="entry name" value="CRISPR-assoc_Cas1_C"/>
</dbReference>
<dbReference type="Gene3D" id="3.100.10.20">
    <property type="entry name" value="CRISPR-associated endonuclease Cas1, N-terminal domain"/>
    <property type="match status" value="1"/>
</dbReference>
<sequence length="313" mass="35828">MKYPLFITDHGRLERQSGSLVFVGRLEKRTIPLAQVSEVHCLARVSLTSGAVELLSERRIPVHFYSTRGDYRGSLINDASPRGRLHLAQAEHHLDPEKRLFIARAIVQGMQNAMAFTLSRWGVNPVKLNSVKVDGGSVDELMGKEAELWNHFYRYFGDALGVEFRRTRRPPEDELNAMISYANAVIYGLALSSAMKVGLDPAIGYLHAVNDRRFSLPLDLADIFKPLFVFSTVKSLWGERGKGDFTRKGKAVYLSRAGRRKLLKALTGTLRRTVYYKPWKRSVSYRSIMEMEARRLRRHLLGEETYGPFRPWW</sequence>